<evidence type="ECO:0000256" key="4">
    <source>
        <dbReference type="ARBA" id="ARBA00022989"/>
    </source>
</evidence>
<dbReference type="SMART" id="SM00014">
    <property type="entry name" value="acidPPc"/>
    <property type="match status" value="1"/>
</dbReference>
<evidence type="ECO:0000256" key="1">
    <source>
        <dbReference type="ARBA" id="ARBA00004141"/>
    </source>
</evidence>
<dbReference type="AlphaFoldDB" id="A0A1A0HBH0"/>
<dbReference type="GO" id="GO:0008195">
    <property type="term" value="F:phosphatidate phosphatase activity"/>
    <property type="evidence" value="ECO:0007669"/>
    <property type="project" value="EnsemblFungi"/>
</dbReference>
<gene>
    <name evidence="8" type="ORF">METBIDRAFT_42839</name>
</gene>
<evidence type="ECO:0000256" key="6">
    <source>
        <dbReference type="SAM" id="Phobius"/>
    </source>
</evidence>
<feature type="transmembrane region" description="Helical" evidence="6">
    <location>
        <begin position="229"/>
        <end position="248"/>
    </location>
</feature>
<name>A0A1A0HBH0_9ASCO</name>
<dbReference type="InterPro" id="IPR043216">
    <property type="entry name" value="PAP-like"/>
</dbReference>
<accession>A0A1A0HBH0</accession>
<comment type="similarity">
    <text evidence="2">Belongs to the PA-phosphatase related phosphoesterase family.</text>
</comment>
<dbReference type="InterPro" id="IPR036938">
    <property type="entry name" value="PAP2/HPO_sf"/>
</dbReference>
<dbReference type="Proteomes" id="UP000092555">
    <property type="component" value="Unassembled WGS sequence"/>
</dbReference>
<evidence type="ECO:0000313" key="9">
    <source>
        <dbReference type="Proteomes" id="UP000092555"/>
    </source>
</evidence>
<dbReference type="SUPFAM" id="SSF48317">
    <property type="entry name" value="Acid phosphatase/Vanadium-dependent haloperoxidase"/>
    <property type="match status" value="1"/>
</dbReference>
<dbReference type="GO" id="GO:0000329">
    <property type="term" value="C:fungal-type vacuole membrane"/>
    <property type="evidence" value="ECO:0007669"/>
    <property type="project" value="EnsemblFungi"/>
</dbReference>
<dbReference type="PANTHER" id="PTHR10165">
    <property type="entry name" value="LIPID PHOSPHATE PHOSPHATASE"/>
    <property type="match status" value="1"/>
</dbReference>
<dbReference type="Pfam" id="PF01569">
    <property type="entry name" value="PAP2"/>
    <property type="match status" value="1"/>
</dbReference>
<dbReference type="CDD" id="cd03390">
    <property type="entry name" value="PAP2_containing_1_like"/>
    <property type="match status" value="1"/>
</dbReference>
<feature type="transmembrane region" description="Helical" evidence="6">
    <location>
        <begin position="71"/>
        <end position="92"/>
    </location>
</feature>
<dbReference type="RefSeq" id="XP_018711743.1">
    <property type="nucleotide sequence ID" value="XM_018857592.1"/>
</dbReference>
<reference evidence="8 9" key="1">
    <citation type="submission" date="2016-05" db="EMBL/GenBank/DDBJ databases">
        <title>Comparative genomics of biotechnologically important yeasts.</title>
        <authorList>
            <consortium name="DOE Joint Genome Institute"/>
            <person name="Riley R."/>
            <person name="Haridas S."/>
            <person name="Wolfe K.H."/>
            <person name="Lopes M.R."/>
            <person name="Hittinger C.T."/>
            <person name="Goker M."/>
            <person name="Salamov A."/>
            <person name="Wisecaver J."/>
            <person name="Long T.M."/>
            <person name="Aerts A.L."/>
            <person name="Barry K."/>
            <person name="Choi C."/>
            <person name="Clum A."/>
            <person name="Coughlan A.Y."/>
            <person name="Deshpande S."/>
            <person name="Douglass A.P."/>
            <person name="Hanson S.J."/>
            <person name="Klenk H.-P."/>
            <person name="LaButti K."/>
            <person name="Lapidus A."/>
            <person name="Lindquist E."/>
            <person name="Lipzen A."/>
            <person name="Meier-kolthoff J.P."/>
            <person name="Ohm R.A."/>
            <person name="Otillar R.P."/>
            <person name="Pangilinan J."/>
            <person name="Peng Y."/>
            <person name="Rokas A."/>
            <person name="Rosa C.A."/>
            <person name="Scheuner C."/>
            <person name="Sibirny A.A."/>
            <person name="Slot J.C."/>
            <person name="Stielow J.B."/>
            <person name="Sun H."/>
            <person name="Kurtzman C.P."/>
            <person name="Blackwell M."/>
            <person name="Grigoriev I.V."/>
            <person name="Jeffries T.W."/>
        </authorList>
    </citation>
    <scope>NUCLEOTIDE SEQUENCE [LARGE SCALE GENOMIC DNA]</scope>
    <source>
        <strain evidence="8 9">NRRL YB-4993</strain>
    </source>
</reference>
<keyword evidence="3 6" id="KW-0812">Transmembrane</keyword>
<evidence type="ECO:0000256" key="3">
    <source>
        <dbReference type="ARBA" id="ARBA00022692"/>
    </source>
</evidence>
<dbReference type="GO" id="GO:0006644">
    <property type="term" value="P:phospholipid metabolic process"/>
    <property type="evidence" value="ECO:0007669"/>
    <property type="project" value="EnsemblFungi"/>
</dbReference>
<dbReference type="STRING" id="869754.A0A1A0HBH0"/>
<comment type="caution">
    <text evidence="8">The sequence shown here is derived from an EMBL/GenBank/DDBJ whole genome shotgun (WGS) entry which is preliminary data.</text>
</comment>
<feature type="transmembrane region" description="Helical" evidence="6">
    <location>
        <begin position="201"/>
        <end position="220"/>
    </location>
</feature>
<feature type="domain" description="Phosphatidic acid phosphatase type 2/haloperoxidase" evidence="7">
    <location>
        <begin position="105"/>
        <end position="247"/>
    </location>
</feature>
<keyword evidence="5 6" id="KW-0472">Membrane</keyword>
<feature type="transmembrane region" description="Helical" evidence="6">
    <location>
        <begin position="98"/>
        <end position="121"/>
    </location>
</feature>
<keyword evidence="9" id="KW-1185">Reference proteome</keyword>
<dbReference type="InterPro" id="IPR000326">
    <property type="entry name" value="PAP2/HPO"/>
</dbReference>
<evidence type="ECO:0000259" key="7">
    <source>
        <dbReference type="SMART" id="SM00014"/>
    </source>
</evidence>
<evidence type="ECO:0000256" key="2">
    <source>
        <dbReference type="ARBA" id="ARBA00008816"/>
    </source>
</evidence>
<protein>
    <submittedName>
        <fullName evidence="8">PAP2-domain-containing protein</fullName>
    </submittedName>
</protein>
<dbReference type="GO" id="GO:0000810">
    <property type="term" value="F:diacylglycerol diphosphate phosphatase activity"/>
    <property type="evidence" value="ECO:0007669"/>
    <property type="project" value="EnsemblFungi"/>
</dbReference>
<dbReference type="OrthoDB" id="10030083at2759"/>
<dbReference type="GO" id="GO:0046839">
    <property type="term" value="P:phospholipid dephosphorylation"/>
    <property type="evidence" value="ECO:0007669"/>
    <property type="project" value="TreeGrafter"/>
</dbReference>
<feature type="transmembrane region" description="Helical" evidence="6">
    <location>
        <begin position="171"/>
        <end position="189"/>
    </location>
</feature>
<feature type="transmembrane region" description="Helical" evidence="6">
    <location>
        <begin position="26"/>
        <end position="42"/>
    </location>
</feature>
<keyword evidence="4 6" id="KW-1133">Transmembrane helix</keyword>
<dbReference type="GO" id="GO:0045121">
    <property type="term" value="C:membrane raft"/>
    <property type="evidence" value="ECO:0007669"/>
    <property type="project" value="EnsemblFungi"/>
</dbReference>
<sequence>MFDRVTFGVQNLTGGPIFIRWRMSDLIYVVILLILYPTLYRIDPFERQFYINDLTILHPFAETERVSNTMLFVYSTWVPLVVIFVMSLAITSRASKLYVTYVSVLGLIISVFTTSIMTDVLKNSFGRHRPDFLARCVPRPDTPKDVLVYAKDVCTTDNAARLMDGFRTTPLGHSSISFAGLFFLSLWLSGQLAVTRPQVGALRWVAVFLPTFGAALIALSRTEDYRHHFVDVFVGLCIGLAVATWLYMRVFPSPWAPDCYEPKLLDVDQPGINYTTVAEV</sequence>
<evidence type="ECO:0000256" key="5">
    <source>
        <dbReference type="ARBA" id="ARBA00023136"/>
    </source>
</evidence>
<dbReference type="Gene3D" id="1.20.144.10">
    <property type="entry name" value="Phosphatidic acid phosphatase type 2/haloperoxidase"/>
    <property type="match status" value="1"/>
</dbReference>
<dbReference type="GeneID" id="30030568"/>
<evidence type="ECO:0000313" key="8">
    <source>
        <dbReference type="EMBL" id="OBA21233.1"/>
    </source>
</evidence>
<organism evidence="8 9">
    <name type="scientific">Metschnikowia bicuspidata var. bicuspidata NRRL YB-4993</name>
    <dbReference type="NCBI Taxonomy" id="869754"/>
    <lineage>
        <taxon>Eukaryota</taxon>
        <taxon>Fungi</taxon>
        <taxon>Dikarya</taxon>
        <taxon>Ascomycota</taxon>
        <taxon>Saccharomycotina</taxon>
        <taxon>Pichiomycetes</taxon>
        <taxon>Metschnikowiaceae</taxon>
        <taxon>Metschnikowia</taxon>
    </lineage>
</organism>
<comment type="subcellular location">
    <subcellularLocation>
        <location evidence="1">Membrane</location>
        <topology evidence="1">Multi-pass membrane protein</topology>
    </subcellularLocation>
</comment>
<proteinExistence type="inferred from homology"/>
<dbReference type="EMBL" id="LXTC01000003">
    <property type="protein sequence ID" value="OBA21233.1"/>
    <property type="molecule type" value="Genomic_DNA"/>
</dbReference>
<dbReference type="PANTHER" id="PTHR10165:SF35">
    <property type="entry name" value="RE23632P"/>
    <property type="match status" value="1"/>
</dbReference>
<dbReference type="GO" id="GO:0042802">
    <property type="term" value="F:identical protein binding"/>
    <property type="evidence" value="ECO:0007669"/>
    <property type="project" value="EnsemblFungi"/>
</dbReference>